<dbReference type="CDD" id="cd09618">
    <property type="entry name" value="CBM9_like_2"/>
    <property type="match status" value="1"/>
</dbReference>
<comment type="caution">
    <text evidence="2">The sequence shown here is derived from an EMBL/GenBank/DDBJ whole genome shotgun (WGS) entry which is preliminary data.</text>
</comment>
<dbReference type="Pfam" id="PF19313">
    <property type="entry name" value="DUF5916"/>
    <property type="match status" value="1"/>
</dbReference>
<sequence length="710" mass="82278">MFLIPFSRLLASAQEKLQPLIPFKTDIPPVIDGIMDDPVWKMSPHVKGFKTWHPDFGIDMADKTIVYYAYDRENLYFAFLCFDSQPDKVKASVSSRDNIDADDWICVNLDSFNDHQSLYALYCNPFGIQGDSRFEGGQEDFSVDIIWYSEGKINDEGYVVELKIPFKSIRYSHKEPVEMGVIFERGISRKSEAGTFPPLDPKQGANFLTQTVPLVLHDIKHYTLFELLPAVTYNRRSSTDEGNLASQGDKGDLSLTAKYGITSRLIFDGTYNPDFSQVEADAGQVDFNIRYALFYPEKRPFFLEGLEKFNFGGYDSSDPLGAIVHTRTIVDPLLGLKLIGRVGNRNTIASIYAIDELPDEEEGDYAHFGIFRYKRALAEDSFLGGFYTGRERQSGYNRVFGLDGQLRINQSSIFGFHFFESQTKRNEESSKDDGHALGLHYFYQTRNLLLMLGLQDIAPDFQTETGYITRTGMTRFRSGILRMFYPKSKIFRRIDPMIHSDQLRDKFSGLYETKNAFDLRLILPRNSIFLIGYRYSTEVYLGEKFNTSRVRLYGSSQFTTQFYFDLLYQYAKKIRYIEDPYQGKGNDASATLRYLPSDKLHLDLSLIYSDFYRDFDSAKEYGYTIIRSKNTYQANKYLFFRAIVEYNSFHKRLMTDFLASFTYIPGTVIHIGYGSLYEKIKWEDGEYREANRFLETKRGFFFKASFLWRL</sequence>
<dbReference type="AlphaFoldDB" id="A0A0S7XX40"/>
<feature type="domain" description="DUF5916" evidence="1">
    <location>
        <begin position="254"/>
        <end position="313"/>
    </location>
</feature>
<name>A0A0S7XX40_UNCSA</name>
<dbReference type="EMBL" id="LIZX01000067">
    <property type="protein sequence ID" value="KPJ67022.1"/>
    <property type="molecule type" value="Genomic_DNA"/>
</dbReference>
<dbReference type="Gene3D" id="2.60.40.1190">
    <property type="match status" value="1"/>
</dbReference>
<dbReference type="Proteomes" id="UP000051861">
    <property type="component" value="Unassembled WGS sequence"/>
</dbReference>
<evidence type="ECO:0000313" key="3">
    <source>
        <dbReference type="Proteomes" id="UP000051861"/>
    </source>
</evidence>
<evidence type="ECO:0000313" key="2">
    <source>
        <dbReference type="EMBL" id="KPJ67022.1"/>
    </source>
</evidence>
<proteinExistence type="predicted"/>
<accession>A0A0S7XX40</accession>
<reference evidence="2 3" key="1">
    <citation type="journal article" date="2015" name="Microbiome">
        <title>Genomic resolution of linkages in carbon, nitrogen, and sulfur cycling among widespread estuary sediment bacteria.</title>
        <authorList>
            <person name="Baker B.J."/>
            <person name="Lazar C.S."/>
            <person name="Teske A.P."/>
            <person name="Dick G.J."/>
        </authorList>
    </citation>
    <scope>NUCLEOTIDE SEQUENCE [LARGE SCALE GENOMIC DNA]</scope>
    <source>
        <strain evidence="2">DG_54_3</strain>
    </source>
</reference>
<gene>
    <name evidence="2" type="ORF">AMJ44_07525</name>
</gene>
<protein>
    <recommendedName>
        <fullName evidence="1">DUF5916 domain-containing protein</fullName>
    </recommendedName>
</protein>
<dbReference type="SUPFAM" id="SSF49344">
    <property type="entry name" value="CBD9-like"/>
    <property type="match status" value="1"/>
</dbReference>
<organism evidence="2 3">
    <name type="scientific">candidate division WOR-1 bacterium DG_54_3</name>
    <dbReference type="NCBI Taxonomy" id="1703775"/>
    <lineage>
        <taxon>Bacteria</taxon>
        <taxon>Bacillati</taxon>
        <taxon>Saganbacteria</taxon>
    </lineage>
</organism>
<dbReference type="InterPro" id="IPR045670">
    <property type="entry name" value="DUF5916"/>
</dbReference>
<evidence type="ECO:0000259" key="1">
    <source>
        <dbReference type="Pfam" id="PF19313"/>
    </source>
</evidence>